<organism evidence="1">
    <name type="scientific">White spot syndrome virus</name>
    <dbReference type="NCBI Taxonomy" id="342409"/>
    <lineage>
        <taxon>Viruses</taxon>
        <taxon>Viruses incertae sedis</taxon>
        <taxon>Naldaviricetes</taxon>
        <taxon>Nimaviridae</taxon>
        <taxon>Whispovirus</taxon>
    </lineage>
</organism>
<reference evidence="1" key="1">
    <citation type="submission" date="2017-12" db="EMBL/GenBank/DDBJ databases">
        <authorList>
            <person name="Katneni V.K."/>
            <person name="Shekhar M.S."/>
            <person name="Otta S.K."/>
            <person name="Karthic K."/>
            <person name="Jangam A.K."/>
            <person name="Gopikrishna G."/>
            <person name="Vijayan K.K."/>
        </authorList>
    </citation>
    <scope>NUCLEOTIDE SEQUENCE [LARGE SCALE GENOMIC DNA]</scope>
    <source>
        <strain evidence="1">IN_AP4RU</strain>
    </source>
</reference>
<protein>
    <submittedName>
        <fullName evidence="1">WSSV444</fullName>
    </submittedName>
</protein>
<proteinExistence type="predicted"/>
<accession>A0A2I6SCB8</accession>
<dbReference type="Proteomes" id="UP000267352">
    <property type="component" value="Segment"/>
</dbReference>
<dbReference type="EMBL" id="MG702567">
    <property type="protein sequence ID" value="AUO15210.1"/>
    <property type="molecule type" value="Genomic_DNA"/>
</dbReference>
<sequence length="195" mass="22485">MPSISLFSRYRNQCGQFTNHLCSLFCRRSQIHPSGLARYSSITGRCLQFLCRSLSWKIFPVCSQRPTVPYIWYSNNQKRFPVLPLRLNSVAKPRSKTSVLNLSQEQNFSNVFLLLPVSTRRRFVPFCTNEGLFSPFCCVFTATLFFLQGGQRMFLVGPKIVSLKILLHLLHVTNRHVGIFACLNFKIFDRIVPCP</sequence>
<evidence type="ECO:0000313" key="1">
    <source>
        <dbReference type="EMBL" id="AUO15210.1"/>
    </source>
</evidence>
<name>A0A2I6SCB8_9VIRU</name>
<reference evidence="1" key="2">
    <citation type="journal article" date="2018" name="Genome Announc.">
        <title>First Report of a Complete Genome Sequence of White spot syndrome virus from India.</title>
        <authorList>
            <person name="Vinaya Kumar K."/>
            <person name="Shekhar M.S."/>
            <person name="Otta S.K."/>
            <person name="Karthic K."/>
            <person name="Ashok Kumar J."/>
            <person name="Gopikrishna G."/>
            <person name="Vijayan K.K."/>
        </authorList>
    </citation>
    <scope>NUCLEOTIDE SEQUENCE</scope>
    <source>
        <strain evidence="1">IN_AP4RU</strain>
    </source>
</reference>